<dbReference type="Gene3D" id="3.30.70.270">
    <property type="match status" value="1"/>
</dbReference>
<accession>A0A420BHP3</accession>
<dbReference type="Gene3D" id="3.40.1170.60">
    <property type="match status" value="1"/>
</dbReference>
<dbReference type="GO" id="GO:0006281">
    <property type="term" value="P:DNA repair"/>
    <property type="evidence" value="ECO:0007669"/>
    <property type="project" value="InterPro"/>
</dbReference>
<dbReference type="CDD" id="cd03468">
    <property type="entry name" value="PolY_like"/>
    <property type="match status" value="1"/>
</dbReference>
<proteinExistence type="inferred from homology"/>
<sequence>MKKRFASLWFRHLKTDWMAVGHPQLRGIPFVFAISTHGKLIVNASNHLAEQEGIYPGLAIADAKAFLPSLKVINERPGLTEKLLHSIAHWCIRYTPVVAVDPPEGMILDISGCAHLWGGEESYIQHIVSRFKQHGYDVQMSIADTIGAAWAIARFGKENSIVKTDRQFDALLTLPAPALRLEAPVLTRLQSLGLKTIGSFAAMPRTALRRRFGHHLLLRLDQAIGHEDEFIVSIKPIFPYEERLPCLEPIRTADGIELALQQLLHAICKRLIGEGKGVREAVLQCHRVDGKIEQINIGTNRATAHEHHLFQLFALKIAQIEPALGIELFILEVPKVEEADPVQENLWGNRIGLDNPMVTELLDRLKSRDPNCDISRYLPAAHYWPERSMKTAGSVQEVATVDWQTERPRPTRLLSIPEPILVTAPIPDYPPLLFRYKGEVYTIKKADGPERIEREWWIDKGEHRDYYAVEDEKGQRFWLYRSGHYDDSLPNQWFLHGFFA</sequence>
<name>A0A420BHP3_SPHD1</name>
<evidence type="ECO:0000256" key="2">
    <source>
        <dbReference type="ARBA" id="ARBA00022763"/>
    </source>
</evidence>
<dbReference type="AlphaFoldDB" id="A0A420BHP3"/>
<dbReference type="OrthoDB" id="625722at2"/>
<dbReference type="InterPro" id="IPR043502">
    <property type="entry name" value="DNA/RNA_pol_sf"/>
</dbReference>
<dbReference type="PANTHER" id="PTHR35369:SF2">
    <property type="entry name" value="BLR3025 PROTEIN"/>
    <property type="match status" value="1"/>
</dbReference>
<dbReference type="PANTHER" id="PTHR35369">
    <property type="entry name" value="BLR3025 PROTEIN-RELATED"/>
    <property type="match status" value="1"/>
</dbReference>
<keyword evidence="2" id="KW-0227">DNA damage</keyword>
<dbReference type="EMBL" id="RAPY01000001">
    <property type="protein sequence ID" value="RKE56222.1"/>
    <property type="molecule type" value="Genomic_DNA"/>
</dbReference>
<dbReference type="Pfam" id="PF00817">
    <property type="entry name" value="IMS"/>
    <property type="match status" value="1"/>
</dbReference>
<comment type="caution">
    <text evidence="4">The sequence shown here is derived from an EMBL/GenBank/DDBJ whole genome shotgun (WGS) entry which is preliminary data.</text>
</comment>
<evidence type="ECO:0000256" key="1">
    <source>
        <dbReference type="ARBA" id="ARBA00010945"/>
    </source>
</evidence>
<dbReference type="PROSITE" id="PS50173">
    <property type="entry name" value="UMUC"/>
    <property type="match status" value="1"/>
</dbReference>
<feature type="domain" description="UmuC" evidence="3">
    <location>
        <begin position="1"/>
        <end position="73"/>
    </location>
</feature>
<dbReference type="InterPro" id="IPR050356">
    <property type="entry name" value="SulA_CellDiv_inhibitor"/>
</dbReference>
<dbReference type="Proteomes" id="UP000286246">
    <property type="component" value="Unassembled WGS sequence"/>
</dbReference>
<dbReference type="RefSeq" id="WP_120257921.1">
    <property type="nucleotide sequence ID" value="NZ_RAPY01000001.1"/>
</dbReference>
<dbReference type="SUPFAM" id="SSF56672">
    <property type="entry name" value="DNA/RNA polymerases"/>
    <property type="match status" value="1"/>
</dbReference>
<evidence type="ECO:0000313" key="4">
    <source>
        <dbReference type="EMBL" id="RKE56222.1"/>
    </source>
</evidence>
<evidence type="ECO:0000259" key="3">
    <source>
        <dbReference type="PROSITE" id="PS50173"/>
    </source>
</evidence>
<dbReference type="InterPro" id="IPR001126">
    <property type="entry name" value="UmuC"/>
</dbReference>
<dbReference type="InterPro" id="IPR043128">
    <property type="entry name" value="Rev_trsase/Diguanyl_cyclase"/>
</dbReference>
<comment type="similarity">
    <text evidence="1">Belongs to the DNA polymerase type-Y family.</text>
</comment>
<evidence type="ECO:0000313" key="5">
    <source>
        <dbReference type="Proteomes" id="UP000286246"/>
    </source>
</evidence>
<protein>
    <submittedName>
        <fullName evidence="4">Protein ImuB</fullName>
    </submittedName>
</protein>
<gene>
    <name evidence="4" type="ORF">DFQ12_1075</name>
</gene>
<keyword evidence="5" id="KW-1185">Reference proteome</keyword>
<reference evidence="4 5" key="1">
    <citation type="submission" date="2018-09" db="EMBL/GenBank/DDBJ databases">
        <title>Genomic Encyclopedia of Type Strains, Phase III (KMG-III): the genomes of soil and plant-associated and newly described type strains.</title>
        <authorList>
            <person name="Whitman W."/>
        </authorList>
    </citation>
    <scope>NUCLEOTIDE SEQUENCE [LARGE SCALE GENOMIC DNA]</scope>
    <source>
        <strain evidence="4 5">CECT 7938</strain>
    </source>
</reference>
<organism evidence="4 5">
    <name type="scientific">Sphingobacterium detergens</name>
    <dbReference type="NCBI Taxonomy" id="1145106"/>
    <lineage>
        <taxon>Bacteria</taxon>
        <taxon>Pseudomonadati</taxon>
        <taxon>Bacteroidota</taxon>
        <taxon>Sphingobacteriia</taxon>
        <taxon>Sphingobacteriales</taxon>
        <taxon>Sphingobacteriaceae</taxon>
        <taxon>Sphingobacterium</taxon>
    </lineage>
</organism>